<dbReference type="GO" id="GO:0051536">
    <property type="term" value="F:iron-sulfur cluster binding"/>
    <property type="evidence" value="ECO:0007669"/>
    <property type="project" value="UniProtKB-KW"/>
</dbReference>
<gene>
    <name evidence="6" type="ordered locus">Saut_1985</name>
</gene>
<dbReference type="OrthoDB" id="9808559at2"/>
<evidence type="ECO:0000256" key="3">
    <source>
        <dbReference type="ARBA" id="ARBA00023014"/>
    </source>
</evidence>
<dbReference type="Pfam" id="PF12838">
    <property type="entry name" value="Fer4_7"/>
    <property type="match status" value="2"/>
</dbReference>
<dbReference type="InterPro" id="IPR017896">
    <property type="entry name" value="4Fe4S_Fe-S-bd"/>
</dbReference>
<feature type="domain" description="4Fe-4S ferredoxin-type" evidence="5">
    <location>
        <begin position="84"/>
        <end position="117"/>
    </location>
</feature>
<keyword evidence="3" id="KW-0411">Iron-sulfur</keyword>
<dbReference type="InterPro" id="IPR052977">
    <property type="entry name" value="Polyferredoxin-like_ET"/>
</dbReference>
<feature type="domain" description="4Fe-4S ferredoxin-type" evidence="5">
    <location>
        <begin position="47"/>
        <end position="77"/>
    </location>
</feature>
<keyword evidence="7" id="KW-1185">Reference proteome</keyword>
<dbReference type="eggNOG" id="COG1149">
    <property type="taxonomic scope" value="Bacteria"/>
</dbReference>
<dbReference type="PROSITE" id="PS51379">
    <property type="entry name" value="4FE4S_FER_2"/>
    <property type="match status" value="3"/>
</dbReference>
<evidence type="ECO:0000313" key="7">
    <source>
        <dbReference type="Proteomes" id="UP000007803"/>
    </source>
</evidence>
<dbReference type="HOGENOM" id="CLU_077329_0_0_7"/>
<feature type="transmembrane region" description="Helical" evidence="4">
    <location>
        <begin position="12"/>
        <end position="35"/>
    </location>
</feature>
<name>E0URE2_SULAO</name>
<keyword evidence="1" id="KW-0479">Metal-binding</keyword>
<dbReference type="CDD" id="cd16373">
    <property type="entry name" value="DMSOR_beta_like"/>
    <property type="match status" value="1"/>
</dbReference>
<dbReference type="AlphaFoldDB" id="E0URE2"/>
<accession>E0URE2</accession>
<evidence type="ECO:0000313" key="6">
    <source>
        <dbReference type="EMBL" id="ADN10028.1"/>
    </source>
</evidence>
<reference evidence="7" key="1">
    <citation type="journal article" date="2010" name="Stand. Genomic Sci.">
        <title>Complete genome sequence of Sulfurimonas autotrophica type strain (OK10).</title>
        <authorList>
            <person name="Sikorski J."/>
            <person name="Munk C."/>
            <person name="Lapidus A."/>
            <person name="Djao O."/>
            <person name="Lucas S."/>
            <person name="Glavina Del Rio T."/>
            <person name="Nolan M."/>
            <person name="Tice H."/>
            <person name="Han C."/>
            <person name="Cheng J."/>
            <person name="Tapia R."/>
            <person name="Goodwin L."/>
            <person name="Pitluck S."/>
            <person name="Liolios K."/>
            <person name="Ivanova N."/>
            <person name="Mavromatis K."/>
            <person name="Mikhailova N."/>
            <person name="Pati A."/>
            <person name="Sims D."/>
            <person name="Meincke L."/>
            <person name="Brettin T."/>
            <person name="Detter J."/>
            <person name="Chen A."/>
            <person name="Palaniappan K."/>
            <person name="Land M."/>
            <person name="Hauser L."/>
            <person name="Chang Y."/>
            <person name="Jeffries C."/>
            <person name="Rohde M."/>
            <person name="Lang E."/>
            <person name="Spring S."/>
            <person name="Goker M."/>
            <person name="Woyke T."/>
            <person name="Bristow J."/>
            <person name="Eisen J."/>
            <person name="Markowitz V."/>
            <person name="Hugenholtz P."/>
            <person name="Kyrpides N."/>
            <person name="Klenk H."/>
        </authorList>
    </citation>
    <scope>NUCLEOTIDE SEQUENCE [LARGE SCALE GENOMIC DNA]</scope>
    <source>
        <strain evidence="7">ATCC BAA-671 / DSM 16294 / JCM 11897 / OK10</strain>
    </source>
</reference>
<dbReference type="PANTHER" id="PTHR43193">
    <property type="match status" value="1"/>
</dbReference>
<proteinExistence type="predicted"/>
<dbReference type="STRING" id="563040.Saut_1985"/>
<keyword evidence="4" id="KW-0472">Membrane</keyword>
<dbReference type="PANTHER" id="PTHR43193:SF2">
    <property type="entry name" value="POLYFERREDOXIN PROTEIN FWDF"/>
    <property type="match status" value="1"/>
</dbReference>
<dbReference type="KEGG" id="sua:Saut_1985"/>
<dbReference type="Gene3D" id="3.30.70.20">
    <property type="match status" value="2"/>
</dbReference>
<protein>
    <submittedName>
        <fullName evidence="6">4Fe-4S ferredoxin iron-sulfur binding domain protein</fullName>
    </submittedName>
</protein>
<evidence type="ECO:0000256" key="2">
    <source>
        <dbReference type="ARBA" id="ARBA00023004"/>
    </source>
</evidence>
<dbReference type="InterPro" id="IPR017900">
    <property type="entry name" value="4Fe4S_Fe_S_CS"/>
</dbReference>
<dbReference type="RefSeq" id="WP_013327781.1">
    <property type="nucleotide sequence ID" value="NC_014506.1"/>
</dbReference>
<keyword evidence="2" id="KW-0408">Iron</keyword>
<keyword evidence="4" id="KW-0812">Transmembrane</keyword>
<evidence type="ECO:0000256" key="4">
    <source>
        <dbReference type="SAM" id="Phobius"/>
    </source>
</evidence>
<dbReference type="PROSITE" id="PS00198">
    <property type="entry name" value="4FE4S_FER_1"/>
    <property type="match status" value="2"/>
</dbReference>
<keyword evidence="4" id="KW-1133">Transmembrane helix</keyword>
<dbReference type="Proteomes" id="UP000007803">
    <property type="component" value="Chromosome"/>
</dbReference>
<organism evidence="6 7">
    <name type="scientific">Sulfurimonas autotrophica (strain ATCC BAA-671 / DSM 16294 / JCM 11897 / OK10)</name>
    <dbReference type="NCBI Taxonomy" id="563040"/>
    <lineage>
        <taxon>Bacteria</taxon>
        <taxon>Pseudomonadati</taxon>
        <taxon>Campylobacterota</taxon>
        <taxon>Epsilonproteobacteria</taxon>
        <taxon>Campylobacterales</taxon>
        <taxon>Sulfurimonadaceae</taxon>
        <taxon>Sulfurimonas</taxon>
    </lineage>
</organism>
<dbReference type="GO" id="GO:0046872">
    <property type="term" value="F:metal ion binding"/>
    <property type="evidence" value="ECO:0007669"/>
    <property type="project" value="UniProtKB-KW"/>
</dbReference>
<dbReference type="eggNOG" id="COG1143">
    <property type="taxonomic scope" value="Bacteria"/>
</dbReference>
<sequence>MAKKVQTDRRDFVKYSTLGLLGLVMGGGIVFSPYLEGKENKLRPPGAVPEKDFLALCIKCGQCLQVCPYHSIKLNDINKGTGEGTPFIDPNIRACYACNAVPCVLACPSGALDHKTEKAEDIRMGIAVLEFPDTCLGISRTPIPEGYDNKMIAFTKSVRNETPEEEELIKKFMGREGEACNLCADMCPVPNPLSAIAMVPDAKGGKRPEIYEGCIGCGACQDVCPTSTPSIVVKPRMTYEEYYGNKSQGIS</sequence>
<evidence type="ECO:0000256" key="1">
    <source>
        <dbReference type="ARBA" id="ARBA00022723"/>
    </source>
</evidence>
<dbReference type="EMBL" id="CP002205">
    <property type="protein sequence ID" value="ADN10028.1"/>
    <property type="molecule type" value="Genomic_DNA"/>
</dbReference>
<dbReference type="SUPFAM" id="SSF54862">
    <property type="entry name" value="4Fe-4S ferredoxins"/>
    <property type="match status" value="1"/>
</dbReference>
<feature type="domain" description="4Fe-4S ferredoxin-type" evidence="5">
    <location>
        <begin position="206"/>
        <end position="234"/>
    </location>
</feature>
<evidence type="ECO:0000259" key="5">
    <source>
        <dbReference type="PROSITE" id="PS51379"/>
    </source>
</evidence>